<accession>A0ABT4DTY9</accession>
<comment type="caution">
    <text evidence="2">The sequence shown here is derived from an EMBL/GenBank/DDBJ whole genome shotgun (WGS) entry which is preliminary data.</text>
</comment>
<reference evidence="2 3" key="1">
    <citation type="submission" date="2022-05" db="EMBL/GenBank/DDBJ databases">
        <title>Genome Sequencing of Bee-Associated Microbes.</title>
        <authorList>
            <person name="Dunlap C."/>
        </authorList>
    </citation>
    <scope>NUCLEOTIDE SEQUENCE [LARGE SCALE GENOMIC DNA]</scope>
    <source>
        <strain evidence="2 3">NRRL NRS-1438</strain>
    </source>
</reference>
<name>A0ABT4DTY9_9BACL</name>
<evidence type="ECO:0000313" key="2">
    <source>
        <dbReference type="EMBL" id="MCY9520809.1"/>
    </source>
</evidence>
<keyword evidence="1" id="KW-0732">Signal</keyword>
<dbReference type="EMBL" id="JAMDLW010000019">
    <property type="protein sequence ID" value="MCY9520809.1"/>
    <property type="molecule type" value="Genomic_DNA"/>
</dbReference>
<dbReference type="Proteomes" id="UP001207626">
    <property type="component" value="Unassembled WGS sequence"/>
</dbReference>
<gene>
    <name evidence="2" type="ORF">M5X09_14220</name>
</gene>
<proteinExistence type="predicted"/>
<dbReference type="RefSeq" id="WP_254912297.1">
    <property type="nucleotide sequence ID" value="NZ_JAMDLV010000036.1"/>
</dbReference>
<evidence type="ECO:0000256" key="1">
    <source>
        <dbReference type="SAM" id="SignalP"/>
    </source>
</evidence>
<feature type="signal peptide" evidence="1">
    <location>
        <begin position="1"/>
        <end position="25"/>
    </location>
</feature>
<keyword evidence="3" id="KW-1185">Reference proteome</keyword>
<sequence length="153" mass="16951">MELKKILALLLVASSVAAISQTAFAQTNPAENQKQISTVSQKESTAESVIYTFWHRNLYKEGNMTKVGGTFTLNFQHTVTFRVFQHPANDSDKGKPISAHYILQNDSTGSFVPVIVNGEFYNGPATLSPGTYSMYYINKSDFPINFDAFVISP</sequence>
<organism evidence="2 3">
    <name type="scientific">Paenibacillus apiarius</name>
    <dbReference type="NCBI Taxonomy" id="46240"/>
    <lineage>
        <taxon>Bacteria</taxon>
        <taxon>Bacillati</taxon>
        <taxon>Bacillota</taxon>
        <taxon>Bacilli</taxon>
        <taxon>Bacillales</taxon>
        <taxon>Paenibacillaceae</taxon>
        <taxon>Paenibacillus</taxon>
    </lineage>
</organism>
<evidence type="ECO:0000313" key="3">
    <source>
        <dbReference type="Proteomes" id="UP001207626"/>
    </source>
</evidence>
<protein>
    <submittedName>
        <fullName evidence="2">Uncharacterized protein</fullName>
    </submittedName>
</protein>
<feature type="chain" id="PRO_5046350429" evidence="1">
    <location>
        <begin position="26"/>
        <end position="153"/>
    </location>
</feature>